<sequence>MSGKSAVRAVRAVLFGLERNRIMGAIRLPIVADDDVPQLVMLDGEPFLRMPTPPAWERKDVVCYAQTRPFRVDGGLLEAIA</sequence>
<comment type="caution">
    <text evidence="1">The sequence shown here is derived from an EMBL/GenBank/DDBJ whole genome shotgun (WGS) entry which is preliminary data.</text>
</comment>
<dbReference type="RefSeq" id="WP_035977824.1">
    <property type="nucleotide sequence ID" value="NZ_CP088285.1"/>
</dbReference>
<dbReference type="AlphaFoldDB" id="A0A974A2N2"/>
<gene>
    <name evidence="1" type="ORF">HAP48_023325</name>
</gene>
<reference evidence="1" key="1">
    <citation type="submission" date="2020-06" db="EMBL/GenBank/DDBJ databases">
        <title>Whole Genome Sequence of Bradyrhizobium sp. Strain 1S1.</title>
        <authorList>
            <person name="Bromfield E.S.P."/>
            <person name="Cloutier S."/>
        </authorList>
    </citation>
    <scope>NUCLEOTIDE SEQUENCE [LARGE SCALE GENOMIC DNA]</scope>
    <source>
        <strain evidence="1">1S1</strain>
    </source>
</reference>
<name>A0A974A2N2_9BRAD</name>
<proteinExistence type="predicted"/>
<evidence type="ECO:0000313" key="1">
    <source>
        <dbReference type="EMBL" id="NVI45837.1"/>
    </source>
</evidence>
<organism evidence="1">
    <name type="scientific">Bradyrhizobium septentrionale</name>
    <dbReference type="NCBI Taxonomy" id="1404411"/>
    <lineage>
        <taxon>Bacteria</taxon>
        <taxon>Pseudomonadati</taxon>
        <taxon>Pseudomonadota</taxon>
        <taxon>Alphaproteobacteria</taxon>
        <taxon>Hyphomicrobiales</taxon>
        <taxon>Nitrobacteraceae</taxon>
        <taxon>Bradyrhizobium</taxon>
    </lineage>
</organism>
<protein>
    <submittedName>
        <fullName evidence="1">Uncharacterized protein</fullName>
    </submittedName>
</protein>
<accession>A0A974A2N2</accession>
<dbReference type="EMBL" id="JAAOLE020000001">
    <property type="protein sequence ID" value="NVI45837.1"/>
    <property type="molecule type" value="Genomic_DNA"/>
</dbReference>